<keyword evidence="1" id="KW-0540">Nuclease</keyword>
<dbReference type="EC" id="3.1.21.-" evidence="1"/>
<keyword evidence="2" id="KW-1185">Reference proteome</keyword>
<dbReference type="GO" id="GO:0004519">
    <property type="term" value="F:endonuclease activity"/>
    <property type="evidence" value="ECO:0007669"/>
    <property type="project" value="UniProtKB-KW"/>
</dbReference>
<protein>
    <submittedName>
        <fullName evidence="1">MamI family restriction endonuclease</fullName>
        <ecNumber evidence="1">3.1.21.-</ecNumber>
    </submittedName>
</protein>
<keyword evidence="1" id="KW-0378">Hydrolase</keyword>
<organism evidence="1 2">
    <name type="scientific">Nocardioides bizhenqiangii</name>
    <dbReference type="NCBI Taxonomy" id="3095076"/>
    <lineage>
        <taxon>Bacteria</taxon>
        <taxon>Bacillati</taxon>
        <taxon>Actinomycetota</taxon>
        <taxon>Actinomycetes</taxon>
        <taxon>Propionibacteriales</taxon>
        <taxon>Nocardioidaceae</taxon>
        <taxon>Nocardioides</taxon>
    </lineage>
</organism>
<proteinExistence type="predicted"/>
<dbReference type="Pfam" id="PF09567">
    <property type="entry name" value="RE_MamI"/>
    <property type="match status" value="1"/>
</dbReference>
<evidence type="ECO:0000313" key="2">
    <source>
        <dbReference type="Proteomes" id="UP001327225"/>
    </source>
</evidence>
<name>A0ABZ0ZSE4_9ACTN</name>
<reference evidence="2" key="1">
    <citation type="submission" date="2023-12" db="EMBL/GenBank/DDBJ databases">
        <title>Novel species in genus Nocardioides.</title>
        <authorList>
            <person name="Zhou H."/>
        </authorList>
    </citation>
    <scope>NUCLEOTIDE SEQUENCE [LARGE SCALE GENOMIC DNA]</scope>
    <source>
        <strain evidence="2">HM61</strain>
    </source>
</reference>
<dbReference type="EMBL" id="CP141059">
    <property type="protein sequence ID" value="WQQ26826.1"/>
    <property type="molecule type" value="Genomic_DNA"/>
</dbReference>
<dbReference type="InterPro" id="IPR019067">
    <property type="entry name" value="Restrct_endonuc_II_MamI"/>
</dbReference>
<dbReference type="Proteomes" id="UP001327225">
    <property type="component" value="Chromosome"/>
</dbReference>
<keyword evidence="1" id="KW-0255">Endonuclease</keyword>
<sequence>METVRDLADSERERLCARLLQQQVVDQRRFLHYWRDLTLQPAQIDTGYIGQMLVSLVTGLVGGGMRGKGLDMEDGSEIKSANFLDSLDRRGAAAPRWNFQANNLPAMEALLDVPAIYLCSIDVNLNDKVRVRVWRLRPAEHRIFAERYIRWIEDFGKPKLADPRRPNANFQVFPPRPALDHTYARHGGGNVENGLPALMIELEDGVGAEKIFHAEEDRSGTVTVELFAP</sequence>
<accession>A0ABZ0ZSE4</accession>
<dbReference type="GO" id="GO:0016787">
    <property type="term" value="F:hydrolase activity"/>
    <property type="evidence" value="ECO:0007669"/>
    <property type="project" value="UniProtKB-KW"/>
</dbReference>
<dbReference type="RefSeq" id="WP_322937598.1">
    <property type="nucleotide sequence ID" value="NZ_CP141059.1"/>
</dbReference>
<gene>
    <name evidence="1" type="ORF">SHK19_01005</name>
</gene>
<evidence type="ECO:0000313" key="1">
    <source>
        <dbReference type="EMBL" id="WQQ26826.1"/>
    </source>
</evidence>